<dbReference type="InterPro" id="IPR001763">
    <property type="entry name" value="Rhodanese-like_dom"/>
</dbReference>
<accession>A0A1I6IC95</accession>
<dbReference type="EMBL" id="FOZC01000001">
    <property type="protein sequence ID" value="SFR63990.1"/>
    <property type="molecule type" value="Genomic_DNA"/>
</dbReference>
<sequence>MKSITVEELEKISAEHRTVVDIRKTEDFAGGTIPGAVNIPAEEFRDRKNEISREYPVYLLGYTGQTSAGFTDQLQSDGYDAFNIDGGWRSWLRLALKRETGSDEKQELHARTAAIEKSIITTYRRSVWRPFTKAVHDFELIKKGDKIAVCISGGKDSMLLAKLMQELQKHGKVHFDLVFLCMNPGYNEENWSIVQNNARILGIPLTSFDSEIFDVVADIPKSPCYLCARMRRGYLYSRAKELGCNKIALGHHFDDVVETVLMGMLFAGKFETMMPKLHSKNFEGMELIRPMYFVHEHDVKAWRDYNHLHFIQCACRFTENCATADNGKESRRADMKALVEELRKKDPNVDRNIFHATTNVSLKTMIGYHTDEWEYSFLDDYDEKDAVKPGFSVRRDAVEEIRKAAVRKQADPGEG</sequence>
<dbReference type="CDD" id="cd24138">
    <property type="entry name" value="TtcA-like"/>
    <property type="match status" value="1"/>
</dbReference>
<dbReference type="SUPFAM" id="SSF52402">
    <property type="entry name" value="Adenine nucleotide alpha hydrolases-like"/>
    <property type="match status" value="1"/>
</dbReference>
<evidence type="ECO:0000313" key="3">
    <source>
        <dbReference type="Proteomes" id="UP000214760"/>
    </source>
</evidence>
<dbReference type="AlphaFoldDB" id="A0A1I6IC95"/>
<dbReference type="PROSITE" id="PS50206">
    <property type="entry name" value="RHODANESE_3"/>
    <property type="match status" value="1"/>
</dbReference>
<dbReference type="InterPro" id="IPR011063">
    <property type="entry name" value="TilS/TtcA_N"/>
</dbReference>
<dbReference type="InterPro" id="IPR036873">
    <property type="entry name" value="Rhodanese-like_dom_sf"/>
</dbReference>
<dbReference type="Gene3D" id="3.40.50.620">
    <property type="entry name" value="HUPs"/>
    <property type="match status" value="1"/>
</dbReference>
<organism evidence="2 3">
    <name type="scientific">[Clostridium] aminophilum</name>
    <dbReference type="NCBI Taxonomy" id="1526"/>
    <lineage>
        <taxon>Bacteria</taxon>
        <taxon>Bacillati</taxon>
        <taxon>Bacillota</taxon>
        <taxon>Clostridia</taxon>
        <taxon>Lachnospirales</taxon>
        <taxon>Lachnospiraceae</taxon>
    </lineage>
</organism>
<name>A0A1I6IC95_9FIRM</name>
<evidence type="ECO:0000259" key="1">
    <source>
        <dbReference type="PROSITE" id="PS50206"/>
    </source>
</evidence>
<protein>
    <submittedName>
        <fullName evidence="2">tRNA(Ile)-lysidine synthase TilS/MesJ</fullName>
    </submittedName>
</protein>
<dbReference type="PANTHER" id="PTHR43686:SF1">
    <property type="entry name" value="AMINOTRAN_5 DOMAIN-CONTAINING PROTEIN"/>
    <property type="match status" value="1"/>
</dbReference>
<dbReference type="InterPro" id="IPR014729">
    <property type="entry name" value="Rossmann-like_a/b/a_fold"/>
</dbReference>
<dbReference type="RefSeq" id="WP_075034384.1">
    <property type="nucleotide sequence ID" value="NZ_FOZC01000001.1"/>
</dbReference>
<dbReference type="PANTHER" id="PTHR43686">
    <property type="entry name" value="SULFURTRANSFERASE-RELATED"/>
    <property type="match status" value="1"/>
</dbReference>
<evidence type="ECO:0000313" key="2">
    <source>
        <dbReference type="EMBL" id="SFR63990.1"/>
    </source>
</evidence>
<proteinExistence type="predicted"/>
<dbReference type="SUPFAM" id="SSF52821">
    <property type="entry name" value="Rhodanese/Cell cycle control phosphatase"/>
    <property type="match status" value="1"/>
</dbReference>
<reference evidence="2 3" key="1">
    <citation type="submission" date="2016-10" db="EMBL/GenBank/DDBJ databases">
        <authorList>
            <person name="de Groot N.N."/>
        </authorList>
    </citation>
    <scope>NUCLEOTIDE SEQUENCE [LARGE SCALE GENOMIC DNA]</scope>
    <source>
        <strain evidence="2 3">F</strain>
    </source>
</reference>
<dbReference type="Pfam" id="PF01171">
    <property type="entry name" value="ATP_bind_3"/>
    <property type="match status" value="1"/>
</dbReference>
<dbReference type="Pfam" id="PF00581">
    <property type="entry name" value="Rhodanese"/>
    <property type="match status" value="1"/>
</dbReference>
<dbReference type="Proteomes" id="UP000214760">
    <property type="component" value="Unassembled WGS sequence"/>
</dbReference>
<feature type="domain" description="Rhodanese" evidence="1">
    <location>
        <begin position="13"/>
        <end position="100"/>
    </location>
</feature>
<dbReference type="Gene3D" id="3.40.250.10">
    <property type="entry name" value="Rhodanese-like domain"/>
    <property type="match status" value="1"/>
</dbReference>
<dbReference type="SMART" id="SM00450">
    <property type="entry name" value="RHOD"/>
    <property type="match status" value="1"/>
</dbReference>
<gene>
    <name evidence="2" type="ORF">SAMN02910262_00159</name>
</gene>